<evidence type="ECO:0000313" key="11">
    <source>
        <dbReference type="EMBL" id="MCL7747538.1"/>
    </source>
</evidence>
<dbReference type="PROSITE" id="PS00211">
    <property type="entry name" value="ABC_TRANSPORTER_1"/>
    <property type="match status" value="1"/>
</dbReference>
<evidence type="ECO:0000259" key="10">
    <source>
        <dbReference type="PROSITE" id="PS51371"/>
    </source>
</evidence>
<dbReference type="Pfam" id="PF00571">
    <property type="entry name" value="CBS"/>
    <property type="match status" value="2"/>
</dbReference>
<evidence type="ECO:0000256" key="6">
    <source>
        <dbReference type="ARBA" id="ARBA00023122"/>
    </source>
</evidence>
<dbReference type="InterPro" id="IPR051921">
    <property type="entry name" value="ABC_osmolyte_uptake_ATP-bind"/>
</dbReference>
<dbReference type="CDD" id="cd03294">
    <property type="entry name" value="ABC_Pro_Gly_Betaine"/>
    <property type="match status" value="1"/>
</dbReference>
<comment type="caution">
    <text evidence="11">The sequence shown here is derived from an EMBL/GenBank/DDBJ whole genome shotgun (WGS) entry which is preliminary data.</text>
</comment>
<name>A0A9X2CSM7_9BACI</name>
<dbReference type="InterPro" id="IPR003593">
    <property type="entry name" value="AAA+_ATPase"/>
</dbReference>
<dbReference type="FunFam" id="3.40.50.300:FF:000201">
    <property type="entry name" value="Glycine betaine/L-proline ABC transporter ATP-binding protein"/>
    <property type="match status" value="1"/>
</dbReference>
<dbReference type="SUPFAM" id="SSF54631">
    <property type="entry name" value="CBS-domain pair"/>
    <property type="match status" value="1"/>
</dbReference>
<keyword evidence="8" id="KW-0472">Membrane</keyword>
<sequence length="410" mass="45155">MNEKKVKIKVDQVTKIFGRNVKQALGQLESGKTKSEILSNTGCTVGVNQASFNVHSGEIFVIMGLSGSGKSTLVRLLNRLIDPTSGKVEIDGKDVVKMSKEQLREVRREKISMVFQKFALFPHYTVLENTEYGLEIQGVPKEERNKKALESLELVGLKGYENQYPSQLSGGMQQRVGLARALANNPDVLLMDEAFSALDPLIRKDMQDELLDLQSSVEKTIVFITHDLDEALRIGDRIALMKDGEIVQIGTPEEILMNPSNQYVERFVEDVDLAKVLTAHHVMKRAETVQADKGPRVALKMMKELGISSIYVVDKQKTLIGAISAHDAKAAMDKKQSLTEVITTDLITVKPDVLLVDLFDKVSNASIPVAVTDENNRLKGILVRGAVIGALAGDEEHINLLTGAKALEVK</sequence>
<keyword evidence="6 7" id="KW-0129">CBS domain</keyword>
<dbReference type="GO" id="GO:0031460">
    <property type="term" value="P:glycine betaine transport"/>
    <property type="evidence" value="ECO:0007669"/>
    <property type="project" value="InterPro"/>
</dbReference>
<dbReference type="EC" id="7.6.2.9" evidence="8"/>
<dbReference type="GO" id="GO:0006865">
    <property type="term" value="P:amino acid transport"/>
    <property type="evidence" value="ECO:0007669"/>
    <property type="project" value="UniProtKB-UniRule"/>
</dbReference>
<dbReference type="Proteomes" id="UP001139150">
    <property type="component" value="Unassembled WGS sequence"/>
</dbReference>
<dbReference type="InterPro" id="IPR005892">
    <property type="entry name" value="Gly-betaine_transp_ATP-bd"/>
</dbReference>
<dbReference type="InterPro" id="IPR046342">
    <property type="entry name" value="CBS_dom_sf"/>
</dbReference>
<comment type="subunit">
    <text evidence="8">The complex is probably composed of two ATP-binding proteins, two transmembrane proteins and a solute-binding protein.</text>
</comment>
<dbReference type="PROSITE" id="PS50893">
    <property type="entry name" value="ABC_TRANSPORTER_2"/>
    <property type="match status" value="1"/>
</dbReference>
<evidence type="ECO:0000313" key="12">
    <source>
        <dbReference type="Proteomes" id="UP001139150"/>
    </source>
</evidence>
<dbReference type="InterPro" id="IPR017871">
    <property type="entry name" value="ABC_transporter-like_CS"/>
</dbReference>
<keyword evidence="2 8" id="KW-0813">Transport</keyword>
<dbReference type="AlphaFoldDB" id="A0A9X2CSM7"/>
<dbReference type="PANTHER" id="PTHR43869">
    <property type="entry name" value="GLYCINE BETAINE/PROLINE BETAINE TRANSPORT SYSTEM ATP-BINDING PROTEIN PROV"/>
    <property type="match status" value="1"/>
</dbReference>
<reference evidence="11" key="1">
    <citation type="submission" date="2022-02" db="EMBL/GenBank/DDBJ databases">
        <title>Halalkalibacter sp. nov. isolated from Lonar Lake, India.</title>
        <authorList>
            <person name="Joshi A."/>
            <person name="Thite S."/>
            <person name="Lodha T."/>
        </authorList>
    </citation>
    <scope>NUCLEOTIDE SEQUENCE</scope>
    <source>
        <strain evidence="11">MEB205</strain>
    </source>
</reference>
<feature type="domain" description="CBS" evidence="10">
    <location>
        <begin position="282"/>
        <end position="338"/>
    </location>
</feature>
<protein>
    <recommendedName>
        <fullName evidence="8">Quaternary amine transport ATP-binding protein</fullName>
        <ecNumber evidence="8">7.6.2.9</ecNumber>
    </recommendedName>
</protein>
<keyword evidence="8" id="KW-0997">Cell inner membrane</keyword>
<gene>
    <name evidence="11" type="ORF">MF646_10450</name>
</gene>
<dbReference type="GO" id="GO:0016887">
    <property type="term" value="F:ATP hydrolysis activity"/>
    <property type="evidence" value="ECO:0007669"/>
    <property type="project" value="UniProtKB-UniRule"/>
</dbReference>
<dbReference type="SMART" id="SM00116">
    <property type="entry name" value="CBS"/>
    <property type="match status" value="2"/>
</dbReference>
<keyword evidence="8" id="KW-1003">Cell membrane</keyword>
<keyword evidence="4 8" id="KW-0067">ATP-binding</keyword>
<dbReference type="InterPro" id="IPR000644">
    <property type="entry name" value="CBS_dom"/>
</dbReference>
<dbReference type="Pfam" id="PF00005">
    <property type="entry name" value="ABC_tran"/>
    <property type="match status" value="1"/>
</dbReference>
<proteinExistence type="inferred from homology"/>
<accession>A0A9X2CSM7</accession>
<dbReference type="EMBL" id="JAKRYL010000009">
    <property type="protein sequence ID" value="MCL7747538.1"/>
    <property type="molecule type" value="Genomic_DNA"/>
</dbReference>
<dbReference type="GO" id="GO:0015418">
    <property type="term" value="F:ABC-type quaternary ammonium compound transporting activity"/>
    <property type="evidence" value="ECO:0007669"/>
    <property type="project" value="UniProtKB-EC"/>
</dbReference>
<dbReference type="GO" id="GO:0006970">
    <property type="term" value="P:response to osmotic stress"/>
    <property type="evidence" value="ECO:0007669"/>
    <property type="project" value="UniProtKB-ARBA"/>
</dbReference>
<comment type="similarity">
    <text evidence="1 8">Belongs to the ABC transporter superfamily.</text>
</comment>
<evidence type="ECO:0000256" key="3">
    <source>
        <dbReference type="ARBA" id="ARBA00022741"/>
    </source>
</evidence>
<evidence type="ECO:0000256" key="8">
    <source>
        <dbReference type="RuleBase" id="RU369116"/>
    </source>
</evidence>
<dbReference type="Gene3D" id="3.40.50.300">
    <property type="entry name" value="P-loop containing nucleotide triphosphate hydrolases"/>
    <property type="match status" value="1"/>
</dbReference>
<dbReference type="SUPFAM" id="SSF52540">
    <property type="entry name" value="P-loop containing nucleoside triphosphate hydrolases"/>
    <property type="match status" value="1"/>
</dbReference>
<dbReference type="Gene3D" id="3.10.580.10">
    <property type="entry name" value="CBS-domain"/>
    <property type="match status" value="1"/>
</dbReference>
<comment type="subcellular location">
    <subcellularLocation>
        <location evidence="8">Cell inner membrane</location>
        <topology evidence="8">Peripheral membrane protein</topology>
    </subcellularLocation>
</comment>
<keyword evidence="12" id="KW-1185">Reference proteome</keyword>
<organism evidence="11 12">
    <name type="scientific">Halalkalibacter alkaliphilus</name>
    <dbReference type="NCBI Taxonomy" id="2917993"/>
    <lineage>
        <taxon>Bacteria</taxon>
        <taxon>Bacillati</taxon>
        <taxon>Bacillota</taxon>
        <taxon>Bacilli</taxon>
        <taxon>Bacillales</taxon>
        <taxon>Bacillaceae</taxon>
        <taxon>Halalkalibacter</taxon>
    </lineage>
</organism>
<dbReference type="NCBIfam" id="TIGR01186">
    <property type="entry name" value="proV"/>
    <property type="match status" value="1"/>
</dbReference>
<evidence type="ECO:0000256" key="4">
    <source>
        <dbReference type="ARBA" id="ARBA00022840"/>
    </source>
</evidence>
<evidence type="ECO:0000256" key="7">
    <source>
        <dbReference type="PROSITE-ProRule" id="PRU00703"/>
    </source>
</evidence>
<comment type="catalytic activity">
    <reaction evidence="8">
        <text>a quaternary ammonium(out) + ATP + H2O = a quaternary ammonium(in) + ADP + phosphate + H(+)</text>
        <dbReference type="Rhea" id="RHEA:11036"/>
        <dbReference type="ChEBI" id="CHEBI:15377"/>
        <dbReference type="ChEBI" id="CHEBI:15378"/>
        <dbReference type="ChEBI" id="CHEBI:30616"/>
        <dbReference type="ChEBI" id="CHEBI:35267"/>
        <dbReference type="ChEBI" id="CHEBI:43474"/>
        <dbReference type="ChEBI" id="CHEBI:456216"/>
    </reaction>
</comment>
<evidence type="ECO:0000256" key="1">
    <source>
        <dbReference type="ARBA" id="ARBA00005417"/>
    </source>
</evidence>
<dbReference type="RefSeq" id="WP_250096439.1">
    <property type="nucleotide sequence ID" value="NZ_JAKRYL010000009.1"/>
</dbReference>
<dbReference type="PROSITE" id="PS51371">
    <property type="entry name" value="CBS"/>
    <property type="match status" value="1"/>
</dbReference>
<evidence type="ECO:0000256" key="2">
    <source>
        <dbReference type="ARBA" id="ARBA00022448"/>
    </source>
</evidence>
<evidence type="ECO:0000259" key="9">
    <source>
        <dbReference type="PROSITE" id="PS50893"/>
    </source>
</evidence>
<dbReference type="GO" id="GO:0005524">
    <property type="term" value="F:ATP binding"/>
    <property type="evidence" value="ECO:0007669"/>
    <property type="project" value="UniProtKB-UniRule"/>
</dbReference>
<keyword evidence="5" id="KW-0029">Amino-acid transport</keyword>
<dbReference type="GO" id="GO:0005886">
    <property type="term" value="C:plasma membrane"/>
    <property type="evidence" value="ECO:0007669"/>
    <property type="project" value="UniProtKB-SubCell"/>
</dbReference>
<dbReference type="SMART" id="SM00382">
    <property type="entry name" value="AAA"/>
    <property type="match status" value="1"/>
</dbReference>
<dbReference type="PANTHER" id="PTHR43869:SF1">
    <property type="entry name" value="GLYCINE BETAINE_PROLINE BETAINE TRANSPORT SYSTEM ATP-BINDING PROTEIN PROV"/>
    <property type="match status" value="1"/>
</dbReference>
<dbReference type="InterPro" id="IPR003439">
    <property type="entry name" value="ABC_transporter-like_ATP-bd"/>
</dbReference>
<dbReference type="InterPro" id="IPR027417">
    <property type="entry name" value="P-loop_NTPase"/>
</dbReference>
<evidence type="ECO:0000256" key="5">
    <source>
        <dbReference type="ARBA" id="ARBA00022970"/>
    </source>
</evidence>
<feature type="domain" description="ABC transporter" evidence="9">
    <location>
        <begin position="8"/>
        <end position="268"/>
    </location>
</feature>
<keyword evidence="3 8" id="KW-0547">Nucleotide-binding</keyword>